<feature type="binding site" evidence="10">
    <location>
        <position position="91"/>
    </location>
    <ligand>
        <name>Zn(2+)</name>
        <dbReference type="ChEBI" id="CHEBI:29105"/>
    </ligand>
</feature>
<feature type="binding site" evidence="10">
    <location>
        <position position="8"/>
    </location>
    <ligand>
        <name>Mg(2+)</name>
        <dbReference type="ChEBI" id="CHEBI:18420"/>
    </ligand>
</feature>
<protein>
    <recommendedName>
        <fullName evidence="6 7">D,D-heptose 1,7-bisphosphate phosphatase</fullName>
        <ecNumber evidence="7">3.1.3.-</ecNumber>
    </recommendedName>
</protein>
<evidence type="ECO:0000256" key="4">
    <source>
        <dbReference type="ARBA" id="ARBA00022801"/>
    </source>
</evidence>
<dbReference type="NCBIfam" id="TIGR01662">
    <property type="entry name" value="HAD-SF-IIIA"/>
    <property type="match status" value="1"/>
</dbReference>
<comment type="cofactor">
    <cofactor evidence="10">
        <name>Zn(2+)</name>
        <dbReference type="ChEBI" id="CHEBI:29105"/>
    </cofactor>
</comment>
<name>A0A6I4ID09_9SPHI</name>
<proteinExistence type="inferred from homology"/>
<dbReference type="AlphaFoldDB" id="A0A6I4ID09"/>
<organism evidence="11 12">
    <name type="scientific">Mucilaginibacter aquatilis</name>
    <dbReference type="NCBI Taxonomy" id="1517760"/>
    <lineage>
        <taxon>Bacteria</taxon>
        <taxon>Pseudomonadati</taxon>
        <taxon>Bacteroidota</taxon>
        <taxon>Sphingobacteriia</taxon>
        <taxon>Sphingobacteriales</taxon>
        <taxon>Sphingobacteriaceae</taxon>
        <taxon>Mucilaginibacter</taxon>
    </lineage>
</organism>
<evidence type="ECO:0000256" key="3">
    <source>
        <dbReference type="ARBA" id="ARBA00022723"/>
    </source>
</evidence>
<evidence type="ECO:0000256" key="7">
    <source>
        <dbReference type="PIRNR" id="PIRNR004682"/>
    </source>
</evidence>
<evidence type="ECO:0000256" key="9">
    <source>
        <dbReference type="PIRSR" id="PIRSR004682-3"/>
    </source>
</evidence>
<dbReference type="EMBL" id="WQLA01000008">
    <property type="protein sequence ID" value="MVN93052.1"/>
    <property type="molecule type" value="Genomic_DNA"/>
</dbReference>
<keyword evidence="2 7" id="KW-0963">Cytoplasm</keyword>
<keyword evidence="4 7" id="KW-0378">Hydrolase</keyword>
<dbReference type="PANTHER" id="PTHR42891">
    <property type="entry name" value="D-GLYCERO-BETA-D-MANNO-HEPTOSE-1,7-BISPHOSPHATE 7-PHOSPHATASE"/>
    <property type="match status" value="1"/>
</dbReference>
<dbReference type="GO" id="GO:0046872">
    <property type="term" value="F:metal ion binding"/>
    <property type="evidence" value="ECO:0007669"/>
    <property type="project" value="UniProtKB-KW"/>
</dbReference>
<evidence type="ECO:0000313" key="12">
    <source>
        <dbReference type="Proteomes" id="UP000434850"/>
    </source>
</evidence>
<accession>A0A6I4ID09</accession>
<keyword evidence="10" id="KW-0460">Magnesium</keyword>
<evidence type="ECO:0000256" key="5">
    <source>
        <dbReference type="ARBA" id="ARBA00023277"/>
    </source>
</evidence>
<dbReference type="InterPro" id="IPR004446">
    <property type="entry name" value="Heptose_bisP_phosphatase"/>
</dbReference>
<sequence>MNKAIFLDKDGTLIPDIPYNVNPILITISNDTIEGLQRLRDDGYLFVIISNQSGVARGLFAEAELNGVYSRLQELLQPFSLALSGFYYCPHEAVSEANSAFATACTCRKPEPGLLIKAAGELNIDLTESWMIGDILNDVEAGNRAGCRTVLINNGNETEWLAGPMRSPSFVCSSINQAANDILTTQLA</sequence>
<dbReference type="GO" id="GO:0005737">
    <property type="term" value="C:cytoplasm"/>
    <property type="evidence" value="ECO:0007669"/>
    <property type="project" value="UniProtKB-SubCell"/>
</dbReference>
<dbReference type="NCBIfam" id="TIGR01656">
    <property type="entry name" value="Histidinol-ppas"/>
    <property type="match status" value="1"/>
</dbReference>
<evidence type="ECO:0000256" key="8">
    <source>
        <dbReference type="PIRSR" id="PIRSR004682-1"/>
    </source>
</evidence>
<evidence type="ECO:0000256" key="10">
    <source>
        <dbReference type="PIRSR" id="PIRSR004682-4"/>
    </source>
</evidence>
<dbReference type="InterPro" id="IPR023214">
    <property type="entry name" value="HAD_sf"/>
</dbReference>
<dbReference type="CDD" id="cd07503">
    <property type="entry name" value="HAD_HisB-N"/>
    <property type="match status" value="1"/>
</dbReference>
<feature type="active site" description="Nucleophile" evidence="8">
    <location>
        <position position="8"/>
    </location>
</feature>
<feature type="binding site" evidence="10">
    <location>
        <position position="105"/>
    </location>
    <ligand>
        <name>Zn(2+)</name>
        <dbReference type="ChEBI" id="CHEBI:29105"/>
    </ligand>
</feature>
<dbReference type="RefSeq" id="WP_157543370.1">
    <property type="nucleotide sequence ID" value="NZ_WQLA01000008.1"/>
</dbReference>
<comment type="subcellular location">
    <subcellularLocation>
        <location evidence="1 7">Cytoplasm</location>
    </subcellularLocation>
</comment>
<dbReference type="OrthoDB" id="9813880at2"/>
<dbReference type="Gene3D" id="3.40.50.1000">
    <property type="entry name" value="HAD superfamily/HAD-like"/>
    <property type="match status" value="1"/>
</dbReference>
<reference evidence="11 12" key="1">
    <citation type="submission" date="2019-12" db="EMBL/GenBank/DDBJ databases">
        <title>Mucilaginibacter sp. HME9299 genome sequencing and assembly.</title>
        <authorList>
            <person name="Kang H."/>
            <person name="Kim H."/>
            <person name="Joh K."/>
        </authorList>
    </citation>
    <scope>NUCLEOTIDE SEQUENCE [LARGE SCALE GENOMIC DNA]</scope>
    <source>
        <strain evidence="11 12">HME9299</strain>
    </source>
</reference>
<feature type="binding site" evidence="10">
    <location>
        <position position="89"/>
    </location>
    <ligand>
        <name>Zn(2+)</name>
        <dbReference type="ChEBI" id="CHEBI:29105"/>
    </ligand>
</feature>
<keyword evidence="3 10" id="KW-0479">Metal-binding</keyword>
<feature type="binding site" evidence="10">
    <location>
        <position position="10"/>
    </location>
    <ligand>
        <name>Mg(2+)</name>
        <dbReference type="ChEBI" id="CHEBI:18420"/>
    </ligand>
</feature>
<evidence type="ECO:0000313" key="11">
    <source>
        <dbReference type="EMBL" id="MVN93052.1"/>
    </source>
</evidence>
<dbReference type="GO" id="GO:0005975">
    <property type="term" value="P:carbohydrate metabolic process"/>
    <property type="evidence" value="ECO:0007669"/>
    <property type="project" value="InterPro"/>
</dbReference>
<feature type="site" description="Stabilizes the phosphoryl group" evidence="9">
    <location>
        <position position="109"/>
    </location>
</feature>
<keyword evidence="5 7" id="KW-0119">Carbohydrate metabolism</keyword>
<feature type="active site" description="Proton donor" evidence="8">
    <location>
        <position position="10"/>
    </location>
</feature>
<keyword evidence="10" id="KW-0862">Zinc</keyword>
<gene>
    <name evidence="11" type="ORF">GO816_18115</name>
</gene>
<evidence type="ECO:0000256" key="6">
    <source>
        <dbReference type="ARBA" id="ARBA00031828"/>
    </source>
</evidence>
<dbReference type="Proteomes" id="UP000434850">
    <property type="component" value="Unassembled WGS sequence"/>
</dbReference>
<comment type="similarity">
    <text evidence="7">Belongs to the gmhB family.</text>
</comment>
<feature type="site" description="Stabilizes the phosphoryl group" evidence="9">
    <location>
        <position position="50"/>
    </location>
</feature>
<feature type="binding site" evidence="10">
    <location>
        <position position="134"/>
    </location>
    <ligand>
        <name>Mg(2+)</name>
        <dbReference type="ChEBI" id="CHEBI:18420"/>
    </ligand>
</feature>
<comment type="caution">
    <text evidence="11">The sequence shown here is derived from an EMBL/GenBank/DDBJ whole genome shotgun (WGS) entry which is preliminary data.</text>
</comment>
<dbReference type="PANTHER" id="PTHR42891:SF1">
    <property type="entry name" value="D-GLYCERO-BETA-D-MANNO-HEPTOSE-1,7-BISPHOSPHATE 7-PHOSPHATASE"/>
    <property type="match status" value="1"/>
</dbReference>
<dbReference type="PIRSF" id="PIRSF004682">
    <property type="entry name" value="GmhB"/>
    <property type="match status" value="1"/>
</dbReference>
<dbReference type="InterPro" id="IPR006543">
    <property type="entry name" value="Histidinol-phos"/>
</dbReference>
<feature type="binding site" evidence="10">
    <location>
        <position position="107"/>
    </location>
    <ligand>
        <name>Zn(2+)</name>
        <dbReference type="ChEBI" id="CHEBI:29105"/>
    </ligand>
</feature>
<evidence type="ECO:0000256" key="1">
    <source>
        <dbReference type="ARBA" id="ARBA00004496"/>
    </source>
</evidence>
<dbReference type="SUPFAM" id="SSF56784">
    <property type="entry name" value="HAD-like"/>
    <property type="match status" value="1"/>
</dbReference>
<comment type="cofactor">
    <cofactor evidence="10">
        <name>Mg(2+)</name>
        <dbReference type="ChEBI" id="CHEBI:18420"/>
    </cofactor>
</comment>
<dbReference type="Pfam" id="PF13242">
    <property type="entry name" value="Hydrolase_like"/>
    <property type="match status" value="1"/>
</dbReference>
<evidence type="ECO:0000256" key="2">
    <source>
        <dbReference type="ARBA" id="ARBA00022490"/>
    </source>
</evidence>
<keyword evidence="12" id="KW-1185">Reference proteome</keyword>
<dbReference type="InterPro" id="IPR006549">
    <property type="entry name" value="HAD-SF_hydro_IIIA"/>
</dbReference>
<feature type="site" description="Contributes to substrate recognition" evidence="9">
    <location>
        <position position="108"/>
    </location>
</feature>
<dbReference type="InterPro" id="IPR036412">
    <property type="entry name" value="HAD-like_sf"/>
</dbReference>
<dbReference type="EC" id="3.1.3.-" evidence="7"/>
<dbReference type="GO" id="GO:0016791">
    <property type="term" value="F:phosphatase activity"/>
    <property type="evidence" value="ECO:0007669"/>
    <property type="project" value="InterPro"/>
</dbReference>